<evidence type="ECO:0000256" key="1">
    <source>
        <dbReference type="RuleBase" id="RU361260"/>
    </source>
</evidence>
<evidence type="ECO:0000256" key="2">
    <source>
        <dbReference type="SAM" id="MobiDB-lite"/>
    </source>
</evidence>
<feature type="compositionally biased region" description="Low complexity" evidence="2">
    <location>
        <begin position="174"/>
        <end position="187"/>
    </location>
</feature>
<dbReference type="PANTHER" id="PTHR45725:SF1">
    <property type="entry name" value="DISHEVELLED ASSOCIATED ACTIVATOR OF MORPHOGENESIS, ISOFORM D"/>
    <property type="match status" value="1"/>
</dbReference>
<dbReference type="Pfam" id="PF02181">
    <property type="entry name" value="FH2"/>
    <property type="match status" value="1"/>
</dbReference>
<feature type="region of interest" description="Disordered" evidence="2">
    <location>
        <begin position="114"/>
        <end position="187"/>
    </location>
</feature>
<dbReference type="AlphaFoldDB" id="A0AAW1RDA9"/>
<feature type="region of interest" description="Disordered" evidence="2">
    <location>
        <begin position="1"/>
        <end position="25"/>
    </location>
</feature>
<dbReference type="InterPro" id="IPR051425">
    <property type="entry name" value="Formin_Homology"/>
</dbReference>
<name>A0AAW1RDA9_9CHLO</name>
<dbReference type="SUPFAM" id="SSF101447">
    <property type="entry name" value="Formin homology 2 domain (FH2 domain)"/>
    <property type="match status" value="1"/>
</dbReference>
<comment type="similarity">
    <text evidence="1">Belongs to the formin-like family.</text>
</comment>
<dbReference type="Gene3D" id="1.20.58.2220">
    <property type="entry name" value="Formin, FH2 domain"/>
    <property type="match status" value="1"/>
</dbReference>
<sequence length="678" mass="69612">MADTVRKVHGASYGEENYDSNLQGRPRWDISIKEATPDAVSRAAVLAAGGQKAKYGALHAGWMPATPDEQVAELGALAPLLALAAKGPGEAARAAEETRLQRELALQDARLQRMEARREMRRPRAALSALPPHPDPAEGSSDSWAPTAGAAPAPAAPPGGQPGIDPMGLGTEGSAGRRSGSGPGSAVRALVTWTGNGCGAALGLAAAGGAEQPGCWTTRSFRARMESSCTLELRRRVQVGVAVKVTFADEACTPALVRFSHAAAPVNALEALGEIRLQARAGTQLQHVFRLGEHTRVLRCLRITFVAHLRSPGPGAHHVTRLRVTAPAATESKAAVGGSDEAQAPAGPVPSKPMVKLFWDKVPASRLADTVWRKVAPLDVDMDFAALEAGFAAREAPKRANNVGIVATRLKLSPAEVRAALLGMGEEGARQLDDEQLAGLAGCLPGEDEAAALAPHAASPAGLGVAEQIMLALMAVPRAAERLAAARLQRQFPSRLDGLRTCAAVLQAACSEVRACGVLPLVLRVALAAGNFLNAGSRAGAAAGFQVGALLKLREVRATGARGQTLLHYVAREVARHRAGAAPDLTAALPSAPAAARTGFAALQAEAAELRCMLEALEGLAAEAPAGSAGSVGGGSDCFGVAMARFRRDGLEQLGGAEGALAAALGDAAALTAYADKV</sequence>
<protein>
    <recommendedName>
        <fullName evidence="1">Formin-like protein</fullName>
    </recommendedName>
</protein>
<accession>A0AAW1RDA9</accession>
<dbReference type="InterPro" id="IPR042201">
    <property type="entry name" value="FH2_Formin_sf"/>
</dbReference>
<dbReference type="PANTHER" id="PTHR45725">
    <property type="entry name" value="FORMIN HOMOLOGY 2 FAMILY MEMBER"/>
    <property type="match status" value="1"/>
</dbReference>
<gene>
    <name evidence="4" type="ORF">WJX81_004931</name>
</gene>
<reference evidence="4 5" key="1">
    <citation type="journal article" date="2024" name="Nat. Commun.">
        <title>Phylogenomics reveals the evolutionary origins of lichenization in chlorophyte algae.</title>
        <authorList>
            <person name="Puginier C."/>
            <person name="Libourel C."/>
            <person name="Otte J."/>
            <person name="Skaloud P."/>
            <person name="Haon M."/>
            <person name="Grisel S."/>
            <person name="Petersen M."/>
            <person name="Berrin J.G."/>
            <person name="Delaux P.M."/>
            <person name="Dal Grande F."/>
            <person name="Keller J."/>
        </authorList>
    </citation>
    <scope>NUCLEOTIDE SEQUENCE [LARGE SCALE GENOMIC DNA]</scope>
    <source>
        <strain evidence="4 5">SAG 245.80</strain>
    </source>
</reference>
<dbReference type="InterPro" id="IPR015425">
    <property type="entry name" value="FH2_Formin"/>
</dbReference>
<evidence type="ECO:0000259" key="3">
    <source>
        <dbReference type="PROSITE" id="PS51444"/>
    </source>
</evidence>
<dbReference type="Proteomes" id="UP001445335">
    <property type="component" value="Unassembled WGS sequence"/>
</dbReference>
<dbReference type="PROSITE" id="PS51444">
    <property type="entry name" value="FH2"/>
    <property type="match status" value="1"/>
</dbReference>
<feature type="domain" description="FH2" evidence="3">
    <location>
        <begin position="331"/>
        <end position="678"/>
    </location>
</feature>
<evidence type="ECO:0000313" key="5">
    <source>
        <dbReference type="Proteomes" id="UP001445335"/>
    </source>
</evidence>
<organism evidence="4 5">
    <name type="scientific">Elliptochloris bilobata</name>
    <dbReference type="NCBI Taxonomy" id="381761"/>
    <lineage>
        <taxon>Eukaryota</taxon>
        <taxon>Viridiplantae</taxon>
        <taxon>Chlorophyta</taxon>
        <taxon>core chlorophytes</taxon>
        <taxon>Trebouxiophyceae</taxon>
        <taxon>Trebouxiophyceae incertae sedis</taxon>
        <taxon>Elliptochloris clade</taxon>
        <taxon>Elliptochloris</taxon>
    </lineage>
</organism>
<dbReference type="EMBL" id="JALJOU010000045">
    <property type="protein sequence ID" value="KAK9831516.1"/>
    <property type="molecule type" value="Genomic_DNA"/>
</dbReference>
<comment type="caution">
    <text evidence="4">The sequence shown here is derived from an EMBL/GenBank/DDBJ whole genome shotgun (WGS) entry which is preliminary data.</text>
</comment>
<keyword evidence="5" id="KW-1185">Reference proteome</keyword>
<dbReference type="SMART" id="SM00498">
    <property type="entry name" value="FH2"/>
    <property type="match status" value="1"/>
</dbReference>
<proteinExistence type="inferred from homology"/>
<evidence type="ECO:0000313" key="4">
    <source>
        <dbReference type="EMBL" id="KAK9831516.1"/>
    </source>
</evidence>